<keyword evidence="1" id="KW-0732">Signal</keyword>
<dbReference type="InterPro" id="IPR007372">
    <property type="entry name" value="Lipid/polyisoprenoid-bd_YceI"/>
</dbReference>
<dbReference type="InterPro" id="IPR036761">
    <property type="entry name" value="TTHA0802/YceI-like_sf"/>
</dbReference>
<name>A0A2W5TS69_9BACT</name>
<sequence length="171" mass="17996">MFRLALLSSLLTASLAFAGWTQEGAGSATFDAKGTVGLKIHGEARKVAVADDGKNLSVTVKIADVDTDNGLRNSHMAEDMEATKYPDIVLTVPLAAIKLEDGAGGTAKGTFTLHGKSKEVPFKYTVSCKGACTVDGSADLNLKDFDVKIRSYLGVTVKPDITVGAKFTIKK</sequence>
<feature type="domain" description="Lipid/polyisoprenoid-binding YceI-like" evidence="2">
    <location>
        <begin position="19"/>
        <end position="170"/>
    </location>
</feature>
<accession>A0A2W5TS69</accession>
<dbReference type="EMBL" id="QFQP01000001">
    <property type="protein sequence ID" value="PZR18579.1"/>
    <property type="molecule type" value="Genomic_DNA"/>
</dbReference>
<dbReference type="Gene3D" id="2.40.128.110">
    <property type="entry name" value="Lipid/polyisoprenoid-binding, YceI-like"/>
    <property type="match status" value="1"/>
</dbReference>
<evidence type="ECO:0000313" key="3">
    <source>
        <dbReference type="EMBL" id="PZR18579.1"/>
    </source>
</evidence>
<gene>
    <name evidence="3" type="ORF">DI536_01480</name>
</gene>
<dbReference type="Pfam" id="PF04264">
    <property type="entry name" value="YceI"/>
    <property type="match status" value="1"/>
</dbReference>
<proteinExistence type="predicted"/>
<evidence type="ECO:0000313" key="4">
    <source>
        <dbReference type="Proteomes" id="UP000249061"/>
    </source>
</evidence>
<dbReference type="AlphaFoldDB" id="A0A2W5TS69"/>
<dbReference type="SUPFAM" id="SSF101874">
    <property type="entry name" value="YceI-like"/>
    <property type="match status" value="1"/>
</dbReference>
<reference evidence="3 4" key="1">
    <citation type="submission" date="2017-08" db="EMBL/GenBank/DDBJ databases">
        <title>Infants hospitalized years apart are colonized by the same room-sourced microbial strains.</title>
        <authorList>
            <person name="Brooks B."/>
            <person name="Olm M.R."/>
            <person name="Firek B.A."/>
            <person name="Baker R."/>
            <person name="Thomas B.C."/>
            <person name="Morowitz M.J."/>
            <person name="Banfield J.F."/>
        </authorList>
    </citation>
    <scope>NUCLEOTIDE SEQUENCE [LARGE SCALE GENOMIC DNA]</scope>
    <source>
        <strain evidence="3">S2_003_000_R2_14</strain>
    </source>
</reference>
<protein>
    <recommendedName>
        <fullName evidence="2">Lipid/polyisoprenoid-binding YceI-like domain-containing protein</fullName>
    </recommendedName>
</protein>
<dbReference type="SMART" id="SM00867">
    <property type="entry name" value="YceI"/>
    <property type="match status" value="1"/>
</dbReference>
<dbReference type="PANTHER" id="PTHR34406">
    <property type="entry name" value="PROTEIN YCEI"/>
    <property type="match status" value="1"/>
</dbReference>
<dbReference type="PANTHER" id="PTHR34406:SF1">
    <property type="entry name" value="PROTEIN YCEI"/>
    <property type="match status" value="1"/>
</dbReference>
<feature type="signal peptide" evidence="1">
    <location>
        <begin position="1"/>
        <end position="18"/>
    </location>
</feature>
<organism evidence="3 4">
    <name type="scientific">Archangium gephyra</name>
    <dbReference type="NCBI Taxonomy" id="48"/>
    <lineage>
        <taxon>Bacteria</taxon>
        <taxon>Pseudomonadati</taxon>
        <taxon>Myxococcota</taxon>
        <taxon>Myxococcia</taxon>
        <taxon>Myxococcales</taxon>
        <taxon>Cystobacterineae</taxon>
        <taxon>Archangiaceae</taxon>
        <taxon>Archangium</taxon>
    </lineage>
</organism>
<evidence type="ECO:0000256" key="1">
    <source>
        <dbReference type="SAM" id="SignalP"/>
    </source>
</evidence>
<evidence type="ECO:0000259" key="2">
    <source>
        <dbReference type="SMART" id="SM00867"/>
    </source>
</evidence>
<comment type="caution">
    <text evidence="3">The sequence shown here is derived from an EMBL/GenBank/DDBJ whole genome shotgun (WGS) entry which is preliminary data.</text>
</comment>
<dbReference type="Proteomes" id="UP000249061">
    <property type="component" value="Unassembled WGS sequence"/>
</dbReference>
<feature type="chain" id="PRO_5016051847" description="Lipid/polyisoprenoid-binding YceI-like domain-containing protein" evidence="1">
    <location>
        <begin position="19"/>
        <end position="171"/>
    </location>
</feature>